<accession>A0A849VU07</accession>
<keyword evidence="3" id="KW-1185">Reference proteome</keyword>
<dbReference type="SUPFAM" id="SSF158682">
    <property type="entry name" value="TerB-like"/>
    <property type="match status" value="1"/>
</dbReference>
<proteinExistence type="predicted"/>
<reference evidence="2 3" key="1">
    <citation type="submission" date="2020-05" db="EMBL/GenBank/DDBJ databases">
        <authorList>
            <person name="Kim M.K."/>
        </authorList>
    </citation>
    <scope>NUCLEOTIDE SEQUENCE [LARGE SCALE GENOMIC DNA]</scope>
    <source>
        <strain evidence="2 3">BT25</strain>
    </source>
</reference>
<name>A0A849VU07_9HYPH</name>
<dbReference type="Proteomes" id="UP000550508">
    <property type="component" value="Unassembled WGS sequence"/>
</dbReference>
<dbReference type="Gene3D" id="1.10.3680.10">
    <property type="entry name" value="TerB-like"/>
    <property type="match status" value="1"/>
</dbReference>
<dbReference type="AlphaFoldDB" id="A0A849VU07"/>
<dbReference type="EMBL" id="JABUMX010000002">
    <property type="protein sequence ID" value="NTS31637.1"/>
    <property type="molecule type" value="Genomic_DNA"/>
</dbReference>
<organism evidence="2 3">
    <name type="scientific">Phyllobacterium pellucidum</name>
    <dbReference type="NCBI Taxonomy" id="2740464"/>
    <lineage>
        <taxon>Bacteria</taxon>
        <taxon>Pseudomonadati</taxon>
        <taxon>Pseudomonadota</taxon>
        <taxon>Alphaproteobacteria</taxon>
        <taxon>Hyphomicrobiales</taxon>
        <taxon>Phyllobacteriaceae</taxon>
        <taxon>Phyllobacterium</taxon>
    </lineage>
</organism>
<dbReference type="InterPro" id="IPR007791">
    <property type="entry name" value="DjlA_N"/>
</dbReference>
<dbReference type="Pfam" id="PF05099">
    <property type="entry name" value="TerB"/>
    <property type="match status" value="1"/>
</dbReference>
<feature type="domain" description="Co-chaperone DjlA N-terminal" evidence="1">
    <location>
        <begin position="32"/>
        <end position="140"/>
    </location>
</feature>
<evidence type="ECO:0000259" key="1">
    <source>
        <dbReference type="Pfam" id="PF05099"/>
    </source>
</evidence>
<protein>
    <submittedName>
        <fullName evidence="2">TerB family tellurite resistance protein</fullName>
    </submittedName>
</protein>
<dbReference type="CDD" id="cd07177">
    <property type="entry name" value="terB_like"/>
    <property type="match status" value="1"/>
</dbReference>
<comment type="caution">
    <text evidence="2">The sequence shown here is derived from an EMBL/GenBank/DDBJ whole genome shotgun (WGS) entry which is preliminary data.</text>
</comment>
<gene>
    <name evidence="2" type="ORF">HQ945_10265</name>
</gene>
<dbReference type="InterPro" id="IPR029024">
    <property type="entry name" value="TerB-like"/>
</dbReference>
<dbReference type="RefSeq" id="WP_027231771.1">
    <property type="nucleotide sequence ID" value="NZ_CP088292.1"/>
</dbReference>
<evidence type="ECO:0000313" key="2">
    <source>
        <dbReference type="EMBL" id="NTS31637.1"/>
    </source>
</evidence>
<evidence type="ECO:0000313" key="3">
    <source>
        <dbReference type="Proteomes" id="UP000550508"/>
    </source>
</evidence>
<sequence length="143" mass="15737">MSESIFDRISEFFGAKSAVQKVADDPVLTAELLLLLHVALADGKTDKTEYAAILGIAETDFGIPRDEFAEVAEYLKDFGYETTSKQAVLAFSDVPFERKVQLLRHLLTIANADNDLDPKEANLIRTTAGLLGVTPEELHKNRG</sequence>